<sequence>MLPSPQTHIIEVGEPIQENERKAPRAAAQAELNRPQEAVTAMVVDIHDRTAQLPPGMVIGAPVLIHSRAIGPNRSPPLINRKTPIADAVAAWFSKRHPDFSSHMIEALDGAAVEVSQKRWGRFD</sequence>
<evidence type="ECO:0000313" key="1">
    <source>
        <dbReference type="EMBL" id="RJF89225.1"/>
    </source>
</evidence>
<dbReference type="Proteomes" id="UP000284605">
    <property type="component" value="Unassembled WGS sequence"/>
</dbReference>
<protein>
    <submittedName>
        <fullName evidence="1">Uncharacterized protein</fullName>
    </submittedName>
</protein>
<accession>A0A418WGT3</accession>
<proteinExistence type="predicted"/>
<keyword evidence="2" id="KW-1185">Reference proteome</keyword>
<gene>
    <name evidence="1" type="ORF">D3874_21490</name>
</gene>
<name>A0A418WGT3_9PROT</name>
<comment type="caution">
    <text evidence="1">The sequence shown here is derived from an EMBL/GenBank/DDBJ whole genome shotgun (WGS) entry which is preliminary data.</text>
</comment>
<reference evidence="1 2" key="1">
    <citation type="submission" date="2018-09" db="EMBL/GenBank/DDBJ databases">
        <authorList>
            <person name="Zhu H."/>
        </authorList>
    </citation>
    <scope>NUCLEOTIDE SEQUENCE [LARGE SCALE GENOMIC DNA]</scope>
    <source>
        <strain evidence="1 2">K1W22B-8</strain>
    </source>
</reference>
<dbReference type="EMBL" id="QYUK01000011">
    <property type="protein sequence ID" value="RJF89225.1"/>
    <property type="molecule type" value="Genomic_DNA"/>
</dbReference>
<dbReference type="AlphaFoldDB" id="A0A418WGT3"/>
<evidence type="ECO:0000313" key="2">
    <source>
        <dbReference type="Proteomes" id="UP000284605"/>
    </source>
</evidence>
<organism evidence="1 2">
    <name type="scientific">Oleomonas cavernae</name>
    <dbReference type="NCBI Taxonomy" id="2320859"/>
    <lineage>
        <taxon>Bacteria</taxon>
        <taxon>Pseudomonadati</taxon>
        <taxon>Pseudomonadota</taxon>
        <taxon>Alphaproteobacteria</taxon>
        <taxon>Acetobacterales</taxon>
        <taxon>Acetobacteraceae</taxon>
        <taxon>Oleomonas</taxon>
    </lineage>
</organism>